<sequence length="179" mass="20310">MNGKLKEWSFARTGESVLTITTRESCKALWDALGEQEITFSIKKRAAPRSLNANNYAWSLIEKLAAVVKSDKDSVYEEMLRRYGTGETYTDEAGNECKVLFSLREGVPPSLVARHYAETGIGYVDGKKFIHYRAIKGTSEYSTKEMSVFLDGIISECQEVGIETDTPEQIARYKEEWKR</sequence>
<proteinExistence type="predicted"/>
<accession>A0A8S5QY15</accession>
<dbReference type="InterPro" id="IPR036619">
    <property type="entry name" value="NinB_sf"/>
</dbReference>
<reference evidence="1" key="1">
    <citation type="journal article" date="2021" name="Proc. Natl. Acad. Sci. U.S.A.">
        <title>A Catalog of Tens of Thousands of Viruses from Human Metagenomes Reveals Hidden Associations with Chronic Diseases.</title>
        <authorList>
            <person name="Tisza M.J."/>
            <person name="Buck C.B."/>
        </authorList>
    </citation>
    <scope>NUCLEOTIDE SEQUENCE</scope>
    <source>
        <strain evidence="1">CtNZz8</strain>
    </source>
</reference>
<protein>
    <submittedName>
        <fullName evidence="1">NinB protein</fullName>
    </submittedName>
</protein>
<dbReference type="EMBL" id="BK015770">
    <property type="protein sequence ID" value="DAE24167.1"/>
    <property type="molecule type" value="Genomic_DNA"/>
</dbReference>
<name>A0A8S5QY15_9CAUD</name>
<dbReference type="Gene3D" id="1.10.3790.10">
    <property type="entry name" value="NinB"/>
    <property type="match status" value="1"/>
</dbReference>
<organism evidence="1">
    <name type="scientific">Caudovirales sp. ctNZz8</name>
    <dbReference type="NCBI Taxonomy" id="2826772"/>
    <lineage>
        <taxon>Viruses</taxon>
        <taxon>Duplodnaviria</taxon>
        <taxon>Heunggongvirae</taxon>
        <taxon>Uroviricota</taxon>
        <taxon>Caudoviricetes</taxon>
    </lineage>
</organism>
<evidence type="ECO:0000313" key="1">
    <source>
        <dbReference type="EMBL" id="DAE24167.1"/>
    </source>
</evidence>